<dbReference type="EMBL" id="CP119321">
    <property type="protein sequence ID" value="WEK12458.1"/>
    <property type="molecule type" value="Genomic_DNA"/>
</dbReference>
<dbReference type="AlphaFoldDB" id="A0AAJ5VZG3"/>
<proteinExistence type="predicted"/>
<accession>A0AAJ5VZG3</accession>
<dbReference type="Proteomes" id="UP001213972">
    <property type="component" value="Chromosome"/>
</dbReference>
<reference evidence="1" key="1">
    <citation type="submission" date="2023-03" db="EMBL/GenBank/DDBJ databases">
        <title>Andean soil-derived lignocellulolytic bacterial consortium as a source of novel taxa and putative plastic-active enzymes.</title>
        <authorList>
            <person name="Diaz-Garcia L."/>
            <person name="Chuvochina M."/>
            <person name="Feuerriegel G."/>
            <person name="Bunk B."/>
            <person name="Sproer C."/>
            <person name="Streit W.R."/>
            <person name="Rodriguez L.M."/>
            <person name="Overmann J."/>
            <person name="Jimenez D.J."/>
        </authorList>
    </citation>
    <scope>NUCLEOTIDE SEQUENCE</scope>
    <source>
        <strain evidence="1">MAG 4610</strain>
    </source>
</reference>
<sequence>MGGTFGFDEVWRPSAAEAHAAWDAEQILPAPAPVPGDGPGVIVGGRIVI</sequence>
<protein>
    <submittedName>
        <fullName evidence="1">Uncharacterized protein</fullName>
    </submittedName>
</protein>
<organism evidence="1 2">
    <name type="scientific">Candidatus Microbacterium phytovorans</name>
    <dbReference type="NCBI Taxonomy" id="3121374"/>
    <lineage>
        <taxon>Bacteria</taxon>
        <taxon>Bacillati</taxon>
        <taxon>Actinomycetota</taxon>
        <taxon>Actinomycetes</taxon>
        <taxon>Micrococcales</taxon>
        <taxon>Microbacteriaceae</taxon>
        <taxon>Microbacterium</taxon>
    </lineage>
</organism>
<evidence type="ECO:0000313" key="2">
    <source>
        <dbReference type="Proteomes" id="UP001213972"/>
    </source>
</evidence>
<evidence type="ECO:0000313" key="1">
    <source>
        <dbReference type="EMBL" id="WEK12458.1"/>
    </source>
</evidence>
<gene>
    <name evidence="1" type="ORF">P0Y48_08200</name>
</gene>
<name>A0AAJ5VZG3_9MICO</name>